<accession>A0A3G7TN13</accession>
<gene>
    <name evidence="1" type="ORF">C4K04_2598</name>
</gene>
<dbReference type="AlphaFoldDB" id="A0A3G7TN13"/>
<dbReference type="RefSeq" id="WP_124320286.1">
    <property type="nucleotide sequence ID" value="NZ_CP027753.1"/>
</dbReference>
<evidence type="ECO:0000313" key="1">
    <source>
        <dbReference type="EMBL" id="AZE48271.1"/>
    </source>
</evidence>
<proteinExistence type="predicted"/>
<protein>
    <submittedName>
        <fullName evidence="1">Uncharacterized protein</fullName>
    </submittedName>
</protein>
<name>A0A3G7TN13_9PSED</name>
<dbReference type="EMBL" id="CP027753">
    <property type="protein sequence ID" value="AZE48271.1"/>
    <property type="molecule type" value="Genomic_DNA"/>
</dbReference>
<reference evidence="1 2" key="1">
    <citation type="submission" date="2018-03" db="EMBL/GenBank/DDBJ databases">
        <title>Diversity of phytobeneficial traits revealed by whole-genome analysis of worldwide-isolated phenazine-producing Pseudomonas spp.</title>
        <authorList>
            <person name="Biessy A."/>
            <person name="Novinscak A."/>
            <person name="Blom J."/>
            <person name="Leger G."/>
            <person name="Thomashow L.S."/>
            <person name="Cazorla F.M."/>
            <person name="Josic D."/>
            <person name="Filion M."/>
        </authorList>
    </citation>
    <scope>NUCLEOTIDE SEQUENCE [LARGE SCALE GENOMIC DNA]</scope>
    <source>
        <strain evidence="1 2">B25</strain>
    </source>
</reference>
<evidence type="ECO:0000313" key="2">
    <source>
        <dbReference type="Proteomes" id="UP000268048"/>
    </source>
</evidence>
<sequence length="165" mass="17558">MTKLGEKLPHLEQDPAKIFTIFDQSGISIDLTLPGALSLSKGGNSQYTATLTLKNDTKFTVTSAQFKVTLNNVYDNNKSLLLANVGWKGSEVLPQAVQEMSFILDAAVLANGSGSCSPKVTGFSNVQWLATMNNGLGTENFTTSLTSVQLTSDPDTENGPTLVVL</sequence>
<organism evidence="1 2">
    <name type="scientific">Pseudomonas chlororaphis</name>
    <dbReference type="NCBI Taxonomy" id="587753"/>
    <lineage>
        <taxon>Bacteria</taxon>
        <taxon>Pseudomonadati</taxon>
        <taxon>Pseudomonadota</taxon>
        <taxon>Gammaproteobacteria</taxon>
        <taxon>Pseudomonadales</taxon>
        <taxon>Pseudomonadaceae</taxon>
        <taxon>Pseudomonas</taxon>
    </lineage>
</organism>
<dbReference type="Proteomes" id="UP000268048">
    <property type="component" value="Chromosome"/>
</dbReference>